<dbReference type="RefSeq" id="XP_040684530.1">
    <property type="nucleotide sequence ID" value="XM_040836364.1"/>
</dbReference>
<dbReference type="OrthoDB" id="63935at2759"/>
<dbReference type="InterPro" id="IPR016040">
    <property type="entry name" value="NAD(P)-bd_dom"/>
</dbReference>
<dbReference type="Gene3D" id="3.40.50.720">
    <property type="entry name" value="NAD(P)-binding Rossmann-like Domain"/>
    <property type="match status" value="1"/>
</dbReference>
<gene>
    <name evidence="3" type="ORF">ASPWEDRAFT_44827</name>
</gene>
<name>A0A1L9R7K6_ASPWE</name>
<dbReference type="PANTHER" id="PTHR43355">
    <property type="entry name" value="FLAVIN REDUCTASE (NADPH)"/>
    <property type="match status" value="1"/>
</dbReference>
<organism evidence="3 4">
    <name type="scientific">Aspergillus wentii DTO 134E9</name>
    <dbReference type="NCBI Taxonomy" id="1073089"/>
    <lineage>
        <taxon>Eukaryota</taxon>
        <taxon>Fungi</taxon>
        <taxon>Dikarya</taxon>
        <taxon>Ascomycota</taxon>
        <taxon>Pezizomycotina</taxon>
        <taxon>Eurotiomycetes</taxon>
        <taxon>Eurotiomycetidae</taxon>
        <taxon>Eurotiales</taxon>
        <taxon>Aspergillaceae</taxon>
        <taxon>Aspergillus</taxon>
        <taxon>Aspergillus subgen. Cremei</taxon>
    </lineage>
</organism>
<feature type="domain" description="NAD(P)-binding" evidence="2">
    <location>
        <begin position="10"/>
        <end position="226"/>
    </location>
</feature>
<evidence type="ECO:0000256" key="1">
    <source>
        <dbReference type="ARBA" id="ARBA00038376"/>
    </source>
</evidence>
<dbReference type="AlphaFoldDB" id="A0A1L9R7K6"/>
<dbReference type="STRING" id="1073089.A0A1L9R7K6"/>
<dbReference type="InterPro" id="IPR036291">
    <property type="entry name" value="NAD(P)-bd_dom_sf"/>
</dbReference>
<keyword evidence="4" id="KW-1185">Reference proteome</keyword>
<evidence type="ECO:0000313" key="4">
    <source>
        <dbReference type="Proteomes" id="UP000184383"/>
    </source>
</evidence>
<dbReference type="PANTHER" id="PTHR43355:SF2">
    <property type="entry name" value="FLAVIN REDUCTASE (NADPH)"/>
    <property type="match status" value="1"/>
</dbReference>
<dbReference type="SUPFAM" id="SSF51735">
    <property type="entry name" value="NAD(P)-binding Rossmann-fold domains"/>
    <property type="match status" value="1"/>
</dbReference>
<sequence length="243" mass="26021">MTNTTVAFFGASAGVGLSALNHTLAAGHQCIALCRNPSKLTAIFPPASTSNLTVMEGNAHDVDAVSKCLQTPTGKLVDLIVTTIGGKPIISKMSVTLDDPHVCQQGATVLLEAITYLRSRGITGNPHIIACSTTGLSRFARDVPLPMVPVYTVMLKVPGEDKKIMEDRFAESGEAYTIVRASRLVDGETDKMVRVGLEDSTTGTESKAIGYSISREDTGKWIAEHLVMKRDARYLNKIATITN</sequence>
<dbReference type="VEuPathDB" id="FungiDB:ASPWEDRAFT_44827"/>
<dbReference type="InterPro" id="IPR051606">
    <property type="entry name" value="Polyketide_Oxido-like"/>
</dbReference>
<comment type="similarity">
    <text evidence="1">Belongs to the avfA family.</text>
</comment>
<evidence type="ECO:0000313" key="3">
    <source>
        <dbReference type="EMBL" id="OJJ30853.1"/>
    </source>
</evidence>
<protein>
    <recommendedName>
        <fullName evidence="2">NAD(P)-binding domain-containing protein</fullName>
    </recommendedName>
</protein>
<dbReference type="GO" id="GO:0042602">
    <property type="term" value="F:riboflavin reductase (NADPH) activity"/>
    <property type="evidence" value="ECO:0007669"/>
    <property type="project" value="TreeGrafter"/>
</dbReference>
<accession>A0A1L9R7K6</accession>
<dbReference type="GeneID" id="63752212"/>
<dbReference type="Proteomes" id="UP000184383">
    <property type="component" value="Unassembled WGS sequence"/>
</dbReference>
<dbReference type="EMBL" id="KV878216">
    <property type="protein sequence ID" value="OJJ30853.1"/>
    <property type="molecule type" value="Genomic_DNA"/>
</dbReference>
<dbReference type="GO" id="GO:0004074">
    <property type="term" value="F:biliverdin reductase [NAD(P)H] activity"/>
    <property type="evidence" value="ECO:0007669"/>
    <property type="project" value="TreeGrafter"/>
</dbReference>
<evidence type="ECO:0000259" key="2">
    <source>
        <dbReference type="Pfam" id="PF13460"/>
    </source>
</evidence>
<proteinExistence type="inferred from homology"/>
<dbReference type="Pfam" id="PF13460">
    <property type="entry name" value="NAD_binding_10"/>
    <property type="match status" value="1"/>
</dbReference>
<reference evidence="4" key="1">
    <citation type="journal article" date="2017" name="Genome Biol.">
        <title>Comparative genomics reveals high biological diversity and specific adaptations in the industrially and medically important fungal genus Aspergillus.</title>
        <authorList>
            <person name="de Vries R.P."/>
            <person name="Riley R."/>
            <person name="Wiebenga A."/>
            <person name="Aguilar-Osorio G."/>
            <person name="Amillis S."/>
            <person name="Uchima C.A."/>
            <person name="Anderluh G."/>
            <person name="Asadollahi M."/>
            <person name="Askin M."/>
            <person name="Barry K."/>
            <person name="Battaglia E."/>
            <person name="Bayram O."/>
            <person name="Benocci T."/>
            <person name="Braus-Stromeyer S.A."/>
            <person name="Caldana C."/>
            <person name="Canovas D."/>
            <person name="Cerqueira G.C."/>
            <person name="Chen F."/>
            <person name="Chen W."/>
            <person name="Choi C."/>
            <person name="Clum A."/>
            <person name="Dos Santos R.A."/>
            <person name="Damasio A.R."/>
            <person name="Diallinas G."/>
            <person name="Emri T."/>
            <person name="Fekete E."/>
            <person name="Flipphi M."/>
            <person name="Freyberg S."/>
            <person name="Gallo A."/>
            <person name="Gournas C."/>
            <person name="Habgood R."/>
            <person name="Hainaut M."/>
            <person name="Harispe M.L."/>
            <person name="Henrissat B."/>
            <person name="Hilden K.S."/>
            <person name="Hope R."/>
            <person name="Hossain A."/>
            <person name="Karabika E."/>
            <person name="Karaffa L."/>
            <person name="Karanyi Z."/>
            <person name="Krasevec N."/>
            <person name="Kuo A."/>
            <person name="Kusch H."/>
            <person name="LaButti K."/>
            <person name="Lagendijk E.L."/>
            <person name="Lapidus A."/>
            <person name="Levasseur A."/>
            <person name="Lindquist E."/>
            <person name="Lipzen A."/>
            <person name="Logrieco A.F."/>
            <person name="MacCabe A."/>
            <person name="Maekelae M.R."/>
            <person name="Malavazi I."/>
            <person name="Melin P."/>
            <person name="Meyer V."/>
            <person name="Mielnichuk N."/>
            <person name="Miskei M."/>
            <person name="Molnar A.P."/>
            <person name="Mule G."/>
            <person name="Ngan C.Y."/>
            <person name="Orejas M."/>
            <person name="Orosz E."/>
            <person name="Ouedraogo J.P."/>
            <person name="Overkamp K.M."/>
            <person name="Park H.-S."/>
            <person name="Perrone G."/>
            <person name="Piumi F."/>
            <person name="Punt P.J."/>
            <person name="Ram A.F."/>
            <person name="Ramon A."/>
            <person name="Rauscher S."/>
            <person name="Record E."/>
            <person name="Riano-Pachon D.M."/>
            <person name="Robert V."/>
            <person name="Roehrig J."/>
            <person name="Ruller R."/>
            <person name="Salamov A."/>
            <person name="Salih N.S."/>
            <person name="Samson R.A."/>
            <person name="Sandor E."/>
            <person name="Sanguinetti M."/>
            <person name="Schuetze T."/>
            <person name="Sepcic K."/>
            <person name="Shelest E."/>
            <person name="Sherlock G."/>
            <person name="Sophianopoulou V."/>
            <person name="Squina F.M."/>
            <person name="Sun H."/>
            <person name="Susca A."/>
            <person name="Todd R.B."/>
            <person name="Tsang A."/>
            <person name="Unkles S.E."/>
            <person name="van de Wiele N."/>
            <person name="van Rossen-Uffink D."/>
            <person name="Oliveira J.V."/>
            <person name="Vesth T.C."/>
            <person name="Visser J."/>
            <person name="Yu J.-H."/>
            <person name="Zhou M."/>
            <person name="Andersen M.R."/>
            <person name="Archer D.B."/>
            <person name="Baker S.E."/>
            <person name="Benoit I."/>
            <person name="Brakhage A.A."/>
            <person name="Braus G.H."/>
            <person name="Fischer R."/>
            <person name="Frisvad J.C."/>
            <person name="Goldman G.H."/>
            <person name="Houbraken J."/>
            <person name="Oakley B."/>
            <person name="Pocsi I."/>
            <person name="Scazzocchio C."/>
            <person name="Seiboth B."/>
            <person name="vanKuyk P.A."/>
            <person name="Wortman J."/>
            <person name="Dyer P.S."/>
            <person name="Grigoriev I.V."/>
        </authorList>
    </citation>
    <scope>NUCLEOTIDE SEQUENCE [LARGE SCALE GENOMIC DNA]</scope>
    <source>
        <strain evidence="4">DTO 134E9</strain>
    </source>
</reference>